<accession>A0A251TCC2</accession>
<evidence type="ECO:0000313" key="2">
    <source>
        <dbReference type="EMBL" id="OTG07591.1"/>
    </source>
</evidence>
<evidence type="ECO:0000313" key="3">
    <source>
        <dbReference type="Proteomes" id="UP000215914"/>
    </source>
</evidence>
<gene>
    <name evidence="2" type="ORF">HannXRQ_Chr11g0332151</name>
</gene>
<dbReference type="AlphaFoldDB" id="A0A251TCC2"/>
<keyword evidence="3" id="KW-1185">Reference proteome</keyword>
<reference evidence="3" key="1">
    <citation type="journal article" date="2017" name="Nature">
        <title>The sunflower genome provides insights into oil metabolism, flowering and Asterid evolution.</title>
        <authorList>
            <person name="Badouin H."/>
            <person name="Gouzy J."/>
            <person name="Grassa C.J."/>
            <person name="Murat F."/>
            <person name="Staton S.E."/>
            <person name="Cottret L."/>
            <person name="Lelandais-Briere C."/>
            <person name="Owens G.L."/>
            <person name="Carrere S."/>
            <person name="Mayjonade B."/>
            <person name="Legrand L."/>
            <person name="Gill N."/>
            <person name="Kane N.C."/>
            <person name="Bowers J.E."/>
            <person name="Hubner S."/>
            <person name="Bellec A."/>
            <person name="Berard A."/>
            <person name="Berges H."/>
            <person name="Blanchet N."/>
            <person name="Boniface M.C."/>
            <person name="Brunel D."/>
            <person name="Catrice O."/>
            <person name="Chaidir N."/>
            <person name="Claudel C."/>
            <person name="Donnadieu C."/>
            <person name="Faraut T."/>
            <person name="Fievet G."/>
            <person name="Helmstetter N."/>
            <person name="King M."/>
            <person name="Knapp S.J."/>
            <person name="Lai Z."/>
            <person name="Le Paslier M.C."/>
            <person name="Lippi Y."/>
            <person name="Lorenzon L."/>
            <person name="Mandel J.R."/>
            <person name="Marage G."/>
            <person name="Marchand G."/>
            <person name="Marquand E."/>
            <person name="Bret-Mestries E."/>
            <person name="Morien E."/>
            <person name="Nambeesan S."/>
            <person name="Nguyen T."/>
            <person name="Pegot-Espagnet P."/>
            <person name="Pouilly N."/>
            <person name="Raftis F."/>
            <person name="Sallet E."/>
            <person name="Schiex T."/>
            <person name="Thomas J."/>
            <person name="Vandecasteele C."/>
            <person name="Vares D."/>
            <person name="Vear F."/>
            <person name="Vautrin S."/>
            <person name="Crespi M."/>
            <person name="Mangin B."/>
            <person name="Burke J.M."/>
            <person name="Salse J."/>
            <person name="Munos S."/>
            <person name="Vincourt P."/>
            <person name="Rieseberg L.H."/>
            <person name="Langlade N.B."/>
        </authorList>
    </citation>
    <scope>NUCLEOTIDE SEQUENCE [LARGE SCALE GENOMIC DNA]</scope>
    <source>
        <strain evidence="3">cv. SF193</strain>
    </source>
</reference>
<protein>
    <submittedName>
        <fullName evidence="2">Uncharacterized protein</fullName>
    </submittedName>
</protein>
<dbReference type="EMBL" id="CM007900">
    <property type="protein sequence ID" value="OTG07591.1"/>
    <property type="molecule type" value="Genomic_DNA"/>
</dbReference>
<proteinExistence type="predicted"/>
<name>A0A251TCC2_HELAN</name>
<sequence>MSSTGAKEVPLFNPNLPKSKKLRGQISPKSKSKLVFMNTKLKGSQARWKLGVKAGQTSQAWKKSVARMQAIQLISPTLSVMIKARYKLGLYVDPSQERLAIQLISPTLSVMIKARYKLGLYVDPSQERLAIQLISPTLSVMIKARYKLGLYVDPSQVLSGMPEDDQAQRRTEHDKDTRFRALQRCRF</sequence>
<dbReference type="InParanoid" id="A0A251TCC2"/>
<dbReference type="Proteomes" id="UP000215914">
    <property type="component" value="Chromosome 11"/>
</dbReference>
<evidence type="ECO:0000256" key="1">
    <source>
        <dbReference type="SAM" id="MobiDB-lite"/>
    </source>
</evidence>
<feature type="region of interest" description="Disordered" evidence="1">
    <location>
        <begin position="1"/>
        <end position="24"/>
    </location>
</feature>
<organism evidence="2 3">
    <name type="scientific">Helianthus annuus</name>
    <name type="common">Common sunflower</name>
    <dbReference type="NCBI Taxonomy" id="4232"/>
    <lineage>
        <taxon>Eukaryota</taxon>
        <taxon>Viridiplantae</taxon>
        <taxon>Streptophyta</taxon>
        <taxon>Embryophyta</taxon>
        <taxon>Tracheophyta</taxon>
        <taxon>Spermatophyta</taxon>
        <taxon>Magnoliopsida</taxon>
        <taxon>eudicotyledons</taxon>
        <taxon>Gunneridae</taxon>
        <taxon>Pentapetalae</taxon>
        <taxon>asterids</taxon>
        <taxon>campanulids</taxon>
        <taxon>Asterales</taxon>
        <taxon>Asteraceae</taxon>
        <taxon>Asteroideae</taxon>
        <taxon>Heliantheae alliance</taxon>
        <taxon>Heliantheae</taxon>
        <taxon>Helianthus</taxon>
    </lineage>
</organism>